<dbReference type="Gene3D" id="1.10.443.10">
    <property type="entry name" value="Intergrase catalytic core"/>
    <property type="match status" value="1"/>
</dbReference>
<dbReference type="GO" id="GO:0015074">
    <property type="term" value="P:DNA integration"/>
    <property type="evidence" value="ECO:0007669"/>
    <property type="project" value="InterPro"/>
</dbReference>
<feature type="compositionally biased region" description="Polar residues" evidence="2">
    <location>
        <begin position="300"/>
        <end position="309"/>
    </location>
</feature>
<dbReference type="AlphaFoldDB" id="A0A6P2DCW9"/>
<dbReference type="InterPro" id="IPR013762">
    <property type="entry name" value="Integrase-like_cat_sf"/>
</dbReference>
<keyword evidence="1" id="KW-0233">DNA recombination</keyword>
<name>A0A6P2DCW9_9BACT</name>
<organism evidence="3 4">
    <name type="scientific">Gemmata massiliana</name>
    <dbReference type="NCBI Taxonomy" id="1210884"/>
    <lineage>
        <taxon>Bacteria</taxon>
        <taxon>Pseudomonadati</taxon>
        <taxon>Planctomycetota</taxon>
        <taxon>Planctomycetia</taxon>
        <taxon>Gemmatales</taxon>
        <taxon>Gemmataceae</taxon>
        <taxon>Gemmata</taxon>
    </lineage>
</organism>
<sequence length="347" mass="39016">MPRPRNPVPKYLHHKATGQARVRVAGKDIYLGPYGSPESKKEYDRIRAELESQAPAVAVAAVNTKSRTPKAVTIVDMVSAFWDHAEQHYRDADGKPTTELRWLKESLAEVVTLYGHVPASEFGPLALKAVRDRWVKAGLARTTINSRTNRVRRVFKWATAEELVPVTVYQALATVAGLQKGRTQARETEPVGPVLDLHVAAVLHRLNPTIRAMVLVQRLSGCRPQDVLRMRAGEIDRTAMPWVYRPPKHKTRYRGQQRTVIIGPAAAAILEPILTKLKPEDVVFSPQRVCEKRVTRHTSRAGTRTNSGTRSERRSAPDSVWKLPKCFSVTPRRTSLKCTPNEICRWP</sequence>
<accession>A0A6P2DCW9</accession>
<evidence type="ECO:0000313" key="4">
    <source>
        <dbReference type="Proteomes" id="UP000464178"/>
    </source>
</evidence>
<evidence type="ECO:0000256" key="1">
    <source>
        <dbReference type="ARBA" id="ARBA00023172"/>
    </source>
</evidence>
<reference evidence="3 4" key="1">
    <citation type="submission" date="2019-05" db="EMBL/GenBank/DDBJ databases">
        <authorList>
            <consortium name="Science for Life Laboratories"/>
        </authorList>
    </citation>
    <scope>NUCLEOTIDE SEQUENCE [LARGE SCALE GENOMIC DNA]</scope>
    <source>
        <strain evidence="3">Soil9</strain>
    </source>
</reference>
<dbReference type="Proteomes" id="UP000464178">
    <property type="component" value="Chromosome"/>
</dbReference>
<dbReference type="GO" id="GO:0003677">
    <property type="term" value="F:DNA binding"/>
    <property type="evidence" value="ECO:0007669"/>
    <property type="project" value="InterPro"/>
</dbReference>
<dbReference type="GO" id="GO:0006310">
    <property type="term" value="P:DNA recombination"/>
    <property type="evidence" value="ECO:0007669"/>
    <property type="project" value="UniProtKB-KW"/>
</dbReference>
<evidence type="ECO:0000256" key="2">
    <source>
        <dbReference type="SAM" id="MobiDB-lite"/>
    </source>
</evidence>
<dbReference type="EMBL" id="LR593886">
    <property type="protein sequence ID" value="VTR99147.1"/>
    <property type="molecule type" value="Genomic_DNA"/>
</dbReference>
<evidence type="ECO:0000313" key="3">
    <source>
        <dbReference type="EMBL" id="VTR99147.1"/>
    </source>
</evidence>
<dbReference type="InterPro" id="IPR011010">
    <property type="entry name" value="DNA_brk_join_enz"/>
</dbReference>
<gene>
    <name evidence="3" type="ORF">SOIL9_00380</name>
</gene>
<feature type="region of interest" description="Disordered" evidence="2">
    <location>
        <begin position="293"/>
        <end position="316"/>
    </location>
</feature>
<proteinExistence type="predicted"/>
<dbReference type="SUPFAM" id="SSF56349">
    <property type="entry name" value="DNA breaking-rejoining enzymes"/>
    <property type="match status" value="1"/>
</dbReference>
<dbReference type="KEGG" id="gms:SOIL9_00380"/>
<protein>
    <submittedName>
        <fullName evidence="3">Catalytic phage domain protein: Integrase, catalytic core, phage domain protein</fullName>
    </submittedName>
</protein>
<keyword evidence="4" id="KW-1185">Reference proteome</keyword>